<evidence type="ECO:0000256" key="14">
    <source>
        <dbReference type="PROSITE-ProRule" id="PRU10141"/>
    </source>
</evidence>
<evidence type="ECO:0000256" key="8">
    <source>
        <dbReference type="ARBA" id="ARBA00022741"/>
    </source>
</evidence>
<dbReference type="GeneID" id="586192"/>
<dbReference type="Gene3D" id="3.30.200.20">
    <property type="entry name" value="Phosphorylase Kinase, domain 1"/>
    <property type="match status" value="1"/>
</dbReference>
<evidence type="ECO:0000313" key="19">
    <source>
        <dbReference type="Proteomes" id="UP000007110"/>
    </source>
</evidence>
<dbReference type="FunFam" id="1.10.510.10:FF:000068">
    <property type="entry name" value="STE20/SPS1-related proline-alanine-rich protein kinase"/>
    <property type="match status" value="1"/>
</dbReference>
<dbReference type="GO" id="GO:0004674">
    <property type="term" value="F:protein serine/threonine kinase activity"/>
    <property type="evidence" value="ECO:0000318"/>
    <property type="project" value="GO_Central"/>
</dbReference>
<evidence type="ECO:0000256" key="15">
    <source>
        <dbReference type="SAM" id="MobiDB-lite"/>
    </source>
</evidence>
<dbReference type="GO" id="GO:0005524">
    <property type="term" value="F:ATP binding"/>
    <property type="evidence" value="ECO:0007669"/>
    <property type="project" value="UniProtKB-UniRule"/>
</dbReference>
<organism evidence="17">
    <name type="scientific">Strongylocentrotus purpuratus</name>
    <name type="common">Purple sea urchin</name>
    <dbReference type="NCBI Taxonomy" id="7668"/>
    <lineage>
        <taxon>Eukaryota</taxon>
        <taxon>Metazoa</taxon>
        <taxon>Echinodermata</taxon>
        <taxon>Eleutherozoa</taxon>
        <taxon>Echinozoa</taxon>
        <taxon>Echinoidea</taxon>
        <taxon>Euechinoidea</taxon>
        <taxon>Echinacea</taxon>
        <taxon>Camarodonta</taxon>
        <taxon>Echinidea</taxon>
        <taxon>Strongylocentrotidae</taxon>
        <taxon>Strongylocentrotus</taxon>
    </lineage>
</organism>
<comment type="catalytic activity">
    <reaction evidence="12">
        <text>L-threonyl-[protein] + ATP = O-phospho-L-threonyl-[protein] + ADP + H(+)</text>
        <dbReference type="Rhea" id="RHEA:46608"/>
        <dbReference type="Rhea" id="RHEA-COMP:11060"/>
        <dbReference type="Rhea" id="RHEA-COMP:11605"/>
        <dbReference type="ChEBI" id="CHEBI:15378"/>
        <dbReference type="ChEBI" id="CHEBI:30013"/>
        <dbReference type="ChEBI" id="CHEBI:30616"/>
        <dbReference type="ChEBI" id="CHEBI:61977"/>
        <dbReference type="ChEBI" id="CHEBI:456216"/>
        <dbReference type="EC" id="2.7.11.1"/>
    </reaction>
</comment>
<dbReference type="PROSITE" id="PS00107">
    <property type="entry name" value="PROTEIN_KINASE_ATP"/>
    <property type="match status" value="1"/>
</dbReference>
<dbReference type="PROSITE" id="PS50011">
    <property type="entry name" value="PROTEIN_KINASE_DOM"/>
    <property type="match status" value="1"/>
</dbReference>
<keyword evidence="10 14" id="KW-0067">ATP-binding</keyword>
<evidence type="ECO:0000256" key="3">
    <source>
        <dbReference type="ARBA" id="ARBA00012513"/>
    </source>
</evidence>
<dbReference type="SUPFAM" id="SSF56112">
    <property type="entry name" value="Protein kinase-like (PK-like)"/>
    <property type="match status" value="1"/>
</dbReference>
<evidence type="ECO:0000256" key="1">
    <source>
        <dbReference type="ARBA" id="ARBA00004496"/>
    </source>
</evidence>
<dbReference type="GO" id="GO:0005737">
    <property type="term" value="C:cytoplasm"/>
    <property type="evidence" value="ECO:0000318"/>
    <property type="project" value="GO_Central"/>
</dbReference>
<evidence type="ECO:0000256" key="11">
    <source>
        <dbReference type="ARBA" id="ARBA00022990"/>
    </source>
</evidence>
<dbReference type="OMA" id="KMRTANC"/>
<evidence type="ECO:0000256" key="6">
    <source>
        <dbReference type="ARBA" id="ARBA00022553"/>
    </source>
</evidence>
<keyword evidence="4" id="KW-0963">Cytoplasm</keyword>
<accession>D2DS68</accession>
<dbReference type="InterPro" id="IPR050629">
    <property type="entry name" value="STE20/SPS1-PAK"/>
</dbReference>
<dbReference type="CDD" id="cd06610">
    <property type="entry name" value="STKc_OSR1_SPAK"/>
    <property type="match status" value="1"/>
</dbReference>
<evidence type="ECO:0000256" key="10">
    <source>
        <dbReference type="ARBA" id="ARBA00022840"/>
    </source>
</evidence>
<keyword evidence="8 14" id="KW-0547">Nucleotide-binding</keyword>
<evidence type="ECO:0000256" key="5">
    <source>
        <dbReference type="ARBA" id="ARBA00022527"/>
    </source>
</evidence>
<evidence type="ECO:0000259" key="16">
    <source>
        <dbReference type="PROSITE" id="PS50011"/>
    </source>
</evidence>
<reference evidence="18" key="3">
    <citation type="submission" date="2021-01" db="UniProtKB">
        <authorList>
            <consortium name="EnsemblMetazoa"/>
        </authorList>
    </citation>
    <scope>IDENTIFICATION</scope>
</reference>
<dbReference type="AlphaFoldDB" id="D2DS68"/>
<feature type="domain" description="Protein kinase" evidence="16">
    <location>
        <begin position="29"/>
        <end position="303"/>
    </location>
</feature>
<keyword evidence="6" id="KW-0597">Phosphoprotein</keyword>
<keyword evidence="19" id="KW-1185">Reference proteome</keyword>
<protein>
    <recommendedName>
        <fullName evidence="3">non-specific serine/threonine protein kinase</fullName>
        <ecNumber evidence="3">2.7.11.1</ecNumber>
    </recommendedName>
</protein>
<evidence type="ECO:0000256" key="7">
    <source>
        <dbReference type="ARBA" id="ARBA00022679"/>
    </source>
</evidence>
<dbReference type="OrthoDB" id="8693905at2759"/>
<reference evidence="17" key="1">
    <citation type="submission" date="2009-02" db="EMBL/GenBank/DDBJ databases">
        <title>Cloning of a purple sea urchin Ste20 kinase.</title>
        <authorList>
            <person name="Gagnon K.B."/>
            <person name="England R."/>
            <person name="Delpire E."/>
        </authorList>
    </citation>
    <scope>NUCLEOTIDE SEQUENCE</scope>
</reference>
<keyword evidence="9 17" id="KW-0418">Kinase</keyword>
<dbReference type="RefSeq" id="NP_001164287.1">
    <property type="nucleotide sequence ID" value="NM_001170816.1"/>
</dbReference>
<name>D2DS68_STRPU</name>
<evidence type="ECO:0000313" key="18">
    <source>
        <dbReference type="EnsemblMetazoa" id="NP_001164287"/>
    </source>
</evidence>
<dbReference type="Pfam" id="PF12202">
    <property type="entry name" value="OSR1_C"/>
    <property type="match status" value="1"/>
</dbReference>
<feature type="binding site" evidence="14">
    <location>
        <position position="58"/>
    </location>
    <ligand>
        <name>ATP</name>
        <dbReference type="ChEBI" id="CHEBI:30616"/>
    </ligand>
</feature>
<keyword evidence="11" id="KW-0007">Acetylation</keyword>
<dbReference type="SMART" id="SM00220">
    <property type="entry name" value="S_TKc"/>
    <property type="match status" value="1"/>
</dbReference>
<dbReference type="Gene3D" id="3.10.20.90">
    <property type="entry name" value="Phosphatidylinositol 3-kinase Catalytic Subunit, Chain A, domain 1"/>
    <property type="match status" value="1"/>
</dbReference>
<dbReference type="InterPro" id="IPR000719">
    <property type="entry name" value="Prot_kinase_dom"/>
</dbReference>
<dbReference type="FunFam" id="3.30.200.20:FF:000114">
    <property type="entry name" value="serine/threonine-protein kinase OSR1 isoform X1"/>
    <property type="match status" value="1"/>
</dbReference>
<dbReference type="FunFam" id="3.10.20.90:FF:000043">
    <property type="entry name" value="serine/threonine-protein kinase OSR1 isoform X1"/>
    <property type="match status" value="1"/>
</dbReference>
<dbReference type="EnsemblMetazoa" id="NM_001170816">
    <property type="protein sequence ID" value="NP_001164287"/>
    <property type="gene ID" value="LOC586192"/>
</dbReference>
<evidence type="ECO:0000313" key="17">
    <source>
        <dbReference type="EMBL" id="ACN32205.1"/>
    </source>
</evidence>
<feature type="region of interest" description="Disordered" evidence="15">
    <location>
        <begin position="354"/>
        <end position="423"/>
    </location>
</feature>
<dbReference type="InParanoid" id="D2DS68"/>
<dbReference type="PANTHER" id="PTHR48012:SF16">
    <property type="entry name" value="NON-SPECIFIC SERINE_THREONINE PROTEIN KINASE"/>
    <property type="match status" value="1"/>
</dbReference>
<evidence type="ECO:0000256" key="9">
    <source>
        <dbReference type="ARBA" id="ARBA00022777"/>
    </source>
</evidence>
<dbReference type="InterPro" id="IPR011009">
    <property type="entry name" value="Kinase-like_dom_sf"/>
</dbReference>
<dbReference type="Gene3D" id="1.10.510.10">
    <property type="entry name" value="Transferase(Phosphotransferase) domain 1"/>
    <property type="match status" value="1"/>
</dbReference>
<evidence type="ECO:0000256" key="4">
    <source>
        <dbReference type="ARBA" id="ARBA00022490"/>
    </source>
</evidence>
<reference evidence="19" key="2">
    <citation type="submission" date="2015-02" db="EMBL/GenBank/DDBJ databases">
        <title>Genome sequencing for Strongylocentrotus purpuratus.</title>
        <authorList>
            <person name="Murali S."/>
            <person name="Liu Y."/>
            <person name="Vee V."/>
            <person name="English A."/>
            <person name="Wang M."/>
            <person name="Skinner E."/>
            <person name="Han Y."/>
            <person name="Muzny D.M."/>
            <person name="Worley K.C."/>
            <person name="Gibbs R.A."/>
        </authorList>
    </citation>
    <scope>NUCLEOTIDE SEQUENCE</scope>
</reference>
<dbReference type="GO" id="GO:0071474">
    <property type="term" value="P:cellular hyperosmotic response"/>
    <property type="evidence" value="ECO:0000318"/>
    <property type="project" value="GO_Central"/>
</dbReference>
<dbReference type="GO" id="GO:0035556">
    <property type="term" value="P:intracellular signal transduction"/>
    <property type="evidence" value="ECO:0000318"/>
    <property type="project" value="GO_Central"/>
</dbReference>
<comment type="subcellular location">
    <subcellularLocation>
        <location evidence="1">Cytoplasm</location>
    </subcellularLocation>
</comment>
<evidence type="ECO:0000256" key="12">
    <source>
        <dbReference type="ARBA" id="ARBA00047899"/>
    </source>
</evidence>
<keyword evidence="7" id="KW-0808">Transferase</keyword>
<dbReference type="EMBL" id="FJ755617">
    <property type="protein sequence ID" value="ACN32205.1"/>
    <property type="molecule type" value="mRNA"/>
</dbReference>
<dbReference type="InterPro" id="IPR024678">
    <property type="entry name" value="Kinase_OSR1/WNK_CCT"/>
</dbReference>
<dbReference type="KEGG" id="spu:586192"/>
<comment type="similarity">
    <text evidence="2">Belongs to the protein kinase superfamily. STE Ser/Thr protein kinase family. STE20 subfamily.</text>
</comment>
<keyword evidence="5" id="KW-0723">Serine/threonine-protein kinase</keyword>
<proteinExistence type="evidence at transcript level"/>
<dbReference type="Pfam" id="PF00069">
    <property type="entry name" value="Pkinase"/>
    <property type="match status" value="1"/>
</dbReference>
<dbReference type="EC" id="2.7.11.1" evidence="3"/>
<dbReference type="PANTHER" id="PTHR48012">
    <property type="entry name" value="STERILE20-LIKE KINASE, ISOFORM B-RELATED"/>
    <property type="match status" value="1"/>
</dbReference>
<comment type="catalytic activity">
    <reaction evidence="13">
        <text>L-seryl-[protein] + ATP = O-phospho-L-seryl-[protein] + ADP + H(+)</text>
        <dbReference type="Rhea" id="RHEA:17989"/>
        <dbReference type="Rhea" id="RHEA-COMP:9863"/>
        <dbReference type="Rhea" id="RHEA-COMP:11604"/>
        <dbReference type="ChEBI" id="CHEBI:15378"/>
        <dbReference type="ChEBI" id="CHEBI:29999"/>
        <dbReference type="ChEBI" id="CHEBI:30616"/>
        <dbReference type="ChEBI" id="CHEBI:83421"/>
        <dbReference type="ChEBI" id="CHEBI:456216"/>
        <dbReference type="EC" id="2.7.11.1"/>
    </reaction>
</comment>
<dbReference type="Proteomes" id="UP000007110">
    <property type="component" value="Unassembled WGS sequence"/>
</dbReference>
<sequence>MATATGSSGAAAASETPSAQPWPNIREAYEIKTVLGHGATATVHKAVCIPRDEECAIKRINLEKCNTTMEELAKEIQAMCLCKHVNVVQYFTSFVVKDEIWLVMRLLEAGSCLDLIKYMMKKGKGKGGLFEEAVIATILRETLQGLDYLHENGQLHRDIKAGNILLGSDGTVQLADFGVSSWIATGGDLSRDKVRTTFVGTPCWMAPEVMEQVTGYNFKADIWSFGILAIELATGAAPYAKFPAMKVLMLTLQNEPPNLDSCSENKDEYKKYSKEFRKMISKCLQKDPTKRPTASELLKSQFFKKARDKKYLIESLIQEGLKVRQAQQQNVKRVPGSSGRLHRTVDGAWEWSDEELDAESEEGKSASIGRSPRVRAQYKEDLENEMGTKTETESIKDEDVKTVDAPRSGETEQISDGGDQTPPLSLILRLRNASKELHDIRFEFKAGQDTPNGLSQELVKEGLVDGRDVIVVAANLEKVVQNRECKSMTFRLNSGCEVNEVPDDKALIGFAQLTVS</sequence>
<evidence type="ECO:0000256" key="13">
    <source>
        <dbReference type="ARBA" id="ARBA00048679"/>
    </source>
</evidence>
<evidence type="ECO:0000256" key="2">
    <source>
        <dbReference type="ARBA" id="ARBA00008874"/>
    </source>
</evidence>
<dbReference type="FunCoup" id="D2DS68">
    <property type="interactions" value="1421"/>
</dbReference>
<feature type="compositionally biased region" description="Basic and acidic residues" evidence="15">
    <location>
        <begin position="377"/>
        <end position="410"/>
    </location>
</feature>
<dbReference type="InterPro" id="IPR017441">
    <property type="entry name" value="Protein_kinase_ATP_BS"/>
</dbReference>